<keyword evidence="7" id="KW-0966">Cell projection</keyword>
<dbReference type="PANTHER" id="PTHR14885">
    <property type="entry name" value="CILIA- AND FLAGELLA-ASSOCIATED PROTEIN 43-RELATED"/>
    <property type="match status" value="1"/>
</dbReference>
<evidence type="ECO:0000256" key="10">
    <source>
        <dbReference type="SAM" id="Coils"/>
    </source>
</evidence>
<comment type="subcellular location">
    <subcellularLocation>
        <location evidence="1">Cytoplasm</location>
        <location evidence="1">Cytoskeleton</location>
        <location evidence="1">Cilium axoneme</location>
    </subcellularLocation>
</comment>
<keyword evidence="4" id="KW-0677">Repeat</keyword>
<dbReference type="InterPro" id="IPR015943">
    <property type="entry name" value="WD40/YVTN_repeat-like_dom_sf"/>
</dbReference>
<evidence type="ECO:0000256" key="5">
    <source>
        <dbReference type="ARBA" id="ARBA00023054"/>
    </source>
</evidence>
<dbReference type="GO" id="GO:0005930">
    <property type="term" value="C:axoneme"/>
    <property type="evidence" value="ECO:0007669"/>
    <property type="project" value="UniProtKB-SubCell"/>
</dbReference>
<evidence type="ECO:0000313" key="11">
    <source>
        <dbReference type="EMBL" id="KAF3420798.1"/>
    </source>
</evidence>
<dbReference type="Proteomes" id="UP000655588">
    <property type="component" value="Unassembled WGS sequence"/>
</dbReference>
<sequence length="1684" mass="196793">MNHDNWRPAWTRCSKLEDIVWITKDVLAWCSGVFIVFFGIDHGDYRFHWCWNHHTGDGARCLSAHKSLAVFAFAEKVIQPRILVFSYPTMTKIAECAGGCASGYLATAFTPGDHLVSVGSYPMFVMTVWNWRTGEKIISVNTFIRDEVGQILRITRVGPTVVGQLGKTCGRLYTWELDVVGKVAIVKDYEIKLPKDRPILWIDWNPTSTEPLLAITDVDGHIFLSNFDGSSVNRIVLSTRCGVCTDVELPMAAWFRDGIVLRTTFCQIRFFSRSQRTSSWRMDWYVKLETKPYILAVHPSDDHRFFYYTLEGHLMQIGFTEKDETPRAHRYIDYGATCRYADFVYPWCHHLVVSCDTRKELIVVECYEGTPIASVDLETDGEIVCQVSHPDFPLVVLGTEKGEVIFVTFTEPTEPGIAARVRLQRTPIDLIKFSNTGRFLIAAERKTGDCYCVSLEPGKMYTARTLIRVHRRIIDLLVYEGYRKLRILVLYETVKQHNVGQILLLYEASPEQNLVTDSMHMLKLPGVYRALYQVPGNPMLLVGSPYSTRQLRLQKVVDFRHVVLEDGLATGHQVKLANLFVDRSWISTTALDGFVLIRDRTVRRVAAHVIAHHRSDLGTIKAMANRQGDLIVCLGYNGSLIAIKSIVSERKFNLDLSLQLFFLSPAQEFPQSKATSSEEVLYKAQQGVYEKMRKKIQSDYASLDPAVYELLTRRKYKFPDPRQGDKTWSDWREEIQLREEEEKSREERTTILREFEALQGKVRKLLDANEASPEIEKLPVSFFDLDLAGRDQKLKAGRDICEDLHLELEHNIAEMQRVSRWIREAFWNPQAIVGKCLYAILGTMLVTNYPEFAEEPDEKHHLQWAKFCKKTAYSSLENGEFAPWRIFTAEELQVELNKKQRLPRELERRLDLLVDDDDQQELEQEKMAIVEADLEERKAMGGKILCFLMKTMVSIRSDEVSPFQKNYFYFFFFKFLFEGTTAHRYIEESPYYAQIGYYGFGQTMINNHLLLHDCKRLRAFFNQAFNEVYATKEREMKVIRERIDRIRYIDSELRTMFHRHVPHIPVDPQWHWQERPESIIKVLDHEVKAKRYISQSQQELLDKQAAEEERIRQLLLADDFRERALMAMMDGVLEVRWEDTIKIDVPKPACMLEKKPEDYTSEDISAVKQYENDVQFLMEERERYKRMLEAEYGRVMELLKEGIDKFNDRLNDLFHLKINVEAAINQLHLRYIRGWILIRRRMQSLQEEDKLKQRVLEKEKYQEVLNSHLDAFRELREEMAAKHRSFVAKEKAVAKKFRSEFASLNKFQVELLAQQYNRRPKITMRSLVASDVYELASHVTSRLPCVYLSTECKDYLRILNHLDVRPAVLPATIDASHWDDLIRLRRVKIDFELRSKAQQIEIADADAVILGFEQRIEKCKTDAEDMRRSLIELRDSRRIEELDVEMQLVLKMGQVEIQLAGEVNDAQNAVLVSKTAVESVNELIRAAGACKLNALSRLLSFQRGTLLKQWEHECQKNKLQDLEEDLRSTESVTVTKEMQRYLKRKARGLPDEKTPQQLEDDVNAVKRQFSRILEDHQARLRSIENEIAAVRSKNEQLDRQILEMNMARCEMEQKRDLIGEARQREHMERKLRMVMHRSELIKKLQDNYAELIELQTEHELLRLRRYPTFHFRMLDDSDGERKKD</sequence>
<name>A0A833S580_9HYME</name>
<protein>
    <recommendedName>
        <fullName evidence="9">Cilia- and flagella-associated protein 43</fullName>
    </recommendedName>
</protein>
<proteinExistence type="inferred from homology"/>
<keyword evidence="6" id="KW-0206">Cytoskeleton</keyword>
<keyword evidence="2" id="KW-0963">Cytoplasm</keyword>
<comment type="caution">
    <text evidence="11">The sequence shown here is derived from an EMBL/GenBank/DDBJ whole genome shotgun (WGS) entry which is preliminary data.</text>
</comment>
<feature type="coiled-coil region" evidence="10">
    <location>
        <begin position="1566"/>
        <end position="1624"/>
    </location>
</feature>
<dbReference type="Pfam" id="PF25828">
    <property type="entry name" value="CC_Cfap43"/>
    <property type="match status" value="2"/>
</dbReference>
<dbReference type="GO" id="GO:0060271">
    <property type="term" value="P:cilium assembly"/>
    <property type="evidence" value="ECO:0007669"/>
    <property type="project" value="TreeGrafter"/>
</dbReference>
<evidence type="ECO:0000256" key="9">
    <source>
        <dbReference type="ARBA" id="ARBA00023662"/>
    </source>
</evidence>
<dbReference type="PANTHER" id="PTHR14885:SF1">
    <property type="entry name" value="CILIA- AND FLAGELLA-ASSOCIATED PROTEIN 43"/>
    <property type="match status" value="1"/>
</dbReference>
<keyword evidence="3" id="KW-0853">WD repeat</keyword>
<evidence type="ECO:0000256" key="3">
    <source>
        <dbReference type="ARBA" id="ARBA00022574"/>
    </source>
</evidence>
<accession>A0A833S580</accession>
<evidence type="ECO:0000256" key="1">
    <source>
        <dbReference type="ARBA" id="ARBA00004430"/>
    </source>
</evidence>
<evidence type="ECO:0000256" key="8">
    <source>
        <dbReference type="ARBA" id="ARBA00023605"/>
    </source>
</evidence>
<dbReference type="InterPro" id="IPR036322">
    <property type="entry name" value="WD40_repeat_dom_sf"/>
</dbReference>
<dbReference type="GO" id="GO:0003341">
    <property type="term" value="P:cilium movement"/>
    <property type="evidence" value="ECO:0007669"/>
    <property type="project" value="UniProtKB-ARBA"/>
</dbReference>
<reference evidence="11" key="1">
    <citation type="submission" date="2019-11" db="EMBL/GenBank/DDBJ databases">
        <title>The nuclear and mitochondrial genomes of Frieseomelitta varia - a highly eusocial stingless bee (Meliponini) with a permanently sterile worker caste.</title>
        <authorList>
            <person name="Freitas F.C.P."/>
            <person name="Lourenco A.P."/>
            <person name="Nunes F.M.F."/>
            <person name="Paschoal A.R."/>
            <person name="Abreu F.C.P."/>
            <person name="Barbin F.O."/>
            <person name="Bataglia L."/>
            <person name="Cardoso-Junior C.A.M."/>
            <person name="Cervoni M.S."/>
            <person name="Silva S.R."/>
            <person name="Dalarmi F."/>
            <person name="Del Lama M.A."/>
            <person name="Depintor T.S."/>
            <person name="Ferreira K.M."/>
            <person name="Goria P.S."/>
            <person name="Jaskot M.C."/>
            <person name="Lago D.C."/>
            <person name="Luna-Lucena D."/>
            <person name="Moda L.M."/>
            <person name="Nascimento L."/>
            <person name="Pedrino M."/>
            <person name="Rabico F.O."/>
            <person name="Sanches F.C."/>
            <person name="Santos D.E."/>
            <person name="Santos C.G."/>
            <person name="Vieira J."/>
            <person name="Lopes T.F."/>
            <person name="Barchuk A.R."/>
            <person name="Hartfelder K."/>
            <person name="Simoes Z.L.P."/>
            <person name="Bitondi M.M.G."/>
            <person name="Pinheiro D.G."/>
        </authorList>
    </citation>
    <scope>NUCLEOTIDE SEQUENCE</scope>
    <source>
        <strain evidence="11">USP_RPSP 00005682</strain>
        <tissue evidence="11">Whole individual</tissue>
    </source>
</reference>
<dbReference type="SUPFAM" id="SSF50978">
    <property type="entry name" value="WD40 repeat-like"/>
    <property type="match status" value="1"/>
</dbReference>
<gene>
    <name evidence="11" type="ORF">E2986_13008</name>
</gene>
<organism evidence="11 12">
    <name type="scientific">Frieseomelitta varia</name>
    <dbReference type="NCBI Taxonomy" id="561572"/>
    <lineage>
        <taxon>Eukaryota</taxon>
        <taxon>Metazoa</taxon>
        <taxon>Ecdysozoa</taxon>
        <taxon>Arthropoda</taxon>
        <taxon>Hexapoda</taxon>
        <taxon>Insecta</taxon>
        <taxon>Pterygota</taxon>
        <taxon>Neoptera</taxon>
        <taxon>Endopterygota</taxon>
        <taxon>Hymenoptera</taxon>
        <taxon>Apocrita</taxon>
        <taxon>Aculeata</taxon>
        <taxon>Apoidea</taxon>
        <taxon>Anthophila</taxon>
        <taxon>Apidae</taxon>
        <taxon>Frieseomelitta</taxon>
    </lineage>
</organism>
<evidence type="ECO:0000313" key="12">
    <source>
        <dbReference type="Proteomes" id="UP000655588"/>
    </source>
</evidence>
<evidence type="ECO:0000256" key="7">
    <source>
        <dbReference type="ARBA" id="ARBA00023273"/>
    </source>
</evidence>
<evidence type="ECO:0000256" key="4">
    <source>
        <dbReference type="ARBA" id="ARBA00022737"/>
    </source>
</evidence>
<dbReference type="EMBL" id="WNWW01000919">
    <property type="protein sequence ID" value="KAF3420798.1"/>
    <property type="molecule type" value="Genomic_DNA"/>
</dbReference>
<evidence type="ECO:0000256" key="6">
    <source>
        <dbReference type="ARBA" id="ARBA00023212"/>
    </source>
</evidence>
<evidence type="ECO:0000256" key="2">
    <source>
        <dbReference type="ARBA" id="ARBA00022490"/>
    </source>
</evidence>
<keyword evidence="5 10" id="KW-0175">Coiled coil</keyword>
<keyword evidence="12" id="KW-1185">Reference proteome</keyword>
<dbReference type="Gene3D" id="2.130.10.10">
    <property type="entry name" value="YVTN repeat-like/Quinoprotein amine dehydrogenase"/>
    <property type="match status" value="2"/>
</dbReference>
<comment type="similarity">
    <text evidence="8">Belongs to the CFAP43 family.</text>
</comment>